<dbReference type="PANTHER" id="PTHR46313">
    <property type="match status" value="1"/>
</dbReference>
<dbReference type="InterPro" id="IPR045892">
    <property type="entry name" value="CrtISO-like"/>
</dbReference>
<dbReference type="AlphaFoldDB" id="A0ABD3P582"/>
<name>A0ABD3P582_9STRA</name>
<dbReference type="PANTHER" id="PTHR46313:SF3">
    <property type="entry name" value="PROLYCOPENE ISOMERASE, CHLOROPLASTIC"/>
    <property type="match status" value="1"/>
</dbReference>
<dbReference type="SUPFAM" id="SSF51905">
    <property type="entry name" value="FAD/NAD(P)-binding domain"/>
    <property type="match status" value="1"/>
</dbReference>
<feature type="region of interest" description="Disordered" evidence="1">
    <location>
        <begin position="104"/>
        <end position="143"/>
    </location>
</feature>
<reference evidence="3 4" key="1">
    <citation type="submission" date="2024-10" db="EMBL/GenBank/DDBJ databases">
        <title>Updated reference genomes for cyclostephanoid diatoms.</title>
        <authorList>
            <person name="Roberts W.R."/>
            <person name="Alverson A.J."/>
        </authorList>
    </citation>
    <scope>NUCLEOTIDE SEQUENCE [LARGE SCALE GENOMIC DNA]</scope>
    <source>
        <strain evidence="3 4">AJA276-08</strain>
    </source>
</reference>
<sequence>MGNSAPSIQAVIALFHFIGHAPPIAAFRPASTLSRPVRHARAAPSSATSALASSSSSSSSSRVEEWDVVVVGSGVGGLCAASLCARYGLRTICVEAHEHAGGVAHSFERRRRRRPPPSSVGSDDDDRPFRFDSGPSLLSGMSARGTNPLRQVLDAIGTAGCVEWITYDGWMIHDTAFPPDDRRSSFRLTTGNDGTWEKAIESKAGSDSAREFAKFRDRMMSPNGISESSALIPPLALRGDLGAVLTMSSYLLKFLKIGTKGSLLTGAFTKCMDMYQLHDEFNRKWFDYLAFALSGLDAAHTQAAPVAYTMIDLHKDGAVLDYPNGGMDSLIQALVKGLKMKRENGVCGELRLKSRVERFTLVEEDNKAKCAGVQLSDGTRLLARKGVICNVPLWNMAKILEDSVVNPLDEKVASAVKEVRMQANAMQMSGSFMHIHLGIPSDGLPDDLDCHHSVLNLNHDITEEQNLVIVSIPTIFDPTLAPLGYHVVHAYTAASENFSDWDDKLEKGYDDGKTEPNWITREVNRTKT</sequence>
<gene>
    <name evidence="3" type="ORF">ACHAW5_010618</name>
</gene>
<dbReference type="InterPro" id="IPR002937">
    <property type="entry name" value="Amino_oxidase"/>
</dbReference>
<comment type="caution">
    <text evidence="3">The sequence shown here is derived from an EMBL/GenBank/DDBJ whole genome shotgun (WGS) entry which is preliminary data.</text>
</comment>
<feature type="region of interest" description="Disordered" evidence="1">
    <location>
        <begin position="38"/>
        <end position="57"/>
    </location>
</feature>
<evidence type="ECO:0000313" key="3">
    <source>
        <dbReference type="EMBL" id="KAL3782852.1"/>
    </source>
</evidence>
<dbReference type="Pfam" id="PF01593">
    <property type="entry name" value="Amino_oxidase"/>
    <property type="match status" value="1"/>
</dbReference>
<proteinExistence type="predicted"/>
<evidence type="ECO:0000313" key="4">
    <source>
        <dbReference type="Proteomes" id="UP001530315"/>
    </source>
</evidence>
<evidence type="ECO:0000256" key="1">
    <source>
        <dbReference type="SAM" id="MobiDB-lite"/>
    </source>
</evidence>
<feature type="compositionally biased region" description="Low complexity" evidence="1">
    <location>
        <begin position="42"/>
        <end position="57"/>
    </location>
</feature>
<dbReference type="Gene3D" id="3.50.50.60">
    <property type="entry name" value="FAD/NAD(P)-binding domain"/>
    <property type="match status" value="2"/>
</dbReference>
<dbReference type="EMBL" id="JALLAZ020000998">
    <property type="protein sequence ID" value="KAL3782852.1"/>
    <property type="molecule type" value="Genomic_DNA"/>
</dbReference>
<organism evidence="3 4">
    <name type="scientific">Stephanodiscus triporus</name>
    <dbReference type="NCBI Taxonomy" id="2934178"/>
    <lineage>
        <taxon>Eukaryota</taxon>
        <taxon>Sar</taxon>
        <taxon>Stramenopiles</taxon>
        <taxon>Ochrophyta</taxon>
        <taxon>Bacillariophyta</taxon>
        <taxon>Coscinodiscophyceae</taxon>
        <taxon>Thalassiosirophycidae</taxon>
        <taxon>Stephanodiscales</taxon>
        <taxon>Stephanodiscaceae</taxon>
        <taxon>Stephanodiscus</taxon>
    </lineage>
</organism>
<protein>
    <recommendedName>
        <fullName evidence="2">Amine oxidase domain-containing protein</fullName>
    </recommendedName>
</protein>
<evidence type="ECO:0000259" key="2">
    <source>
        <dbReference type="Pfam" id="PF01593"/>
    </source>
</evidence>
<keyword evidence="4" id="KW-1185">Reference proteome</keyword>
<dbReference type="Proteomes" id="UP001530315">
    <property type="component" value="Unassembled WGS sequence"/>
</dbReference>
<dbReference type="InterPro" id="IPR036188">
    <property type="entry name" value="FAD/NAD-bd_sf"/>
</dbReference>
<accession>A0ABD3P582</accession>
<dbReference type="Gene3D" id="3.90.660.50">
    <property type="match status" value="1"/>
</dbReference>
<feature type="domain" description="Amine oxidase" evidence="2">
    <location>
        <begin position="76"/>
        <end position="502"/>
    </location>
</feature>